<dbReference type="SMART" id="SM00822">
    <property type="entry name" value="PKS_KR"/>
    <property type="match status" value="1"/>
</dbReference>
<dbReference type="PANTHER" id="PTHR22754:SF32">
    <property type="entry name" value="DISCO-INTERACTING PROTEIN 2"/>
    <property type="match status" value="1"/>
</dbReference>
<dbReference type="InterPro" id="IPR045851">
    <property type="entry name" value="AMP-bd_C_sf"/>
</dbReference>
<dbReference type="Pfam" id="PF00550">
    <property type="entry name" value="PP-binding"/>
    <property type="match status" value="1"/>
</dbReference>
<dbReference type="InterPro" id="IPR000873">
    <property type="entry name" value="AMP-dep_synth/lig_dom"/>
</dbReference>
<proteinExistence type="inferred from homology"/>
<evidence type="ECO:0000256" key="1">
    <source>
        <dbReference type="ARBA" id="ARBA00006432"/>
    </source>
</evidence>
<dbReference type="SUPFAM" id="SSF56801">
    <property type="entry name" value="Acetyl-CoA synthetase-like"/>
    <property type="match status" value="1"/>
</dbReference>
<keyword evidence="2" id="KW-0596">Phosphopantetheine</keyword>
<feature type="compositionally biased region" description="Low complexity" evidence="4">
    <location>
        <begin position="1248"/>
        <end position="1257"/>
    </location>
</feature>
<dbReference type="Gene3D" id="3.40.50.720">
    <property type="entry name" value="NAD(P)-binding Rossmann-like Domain"/>
    <property type="match status" value="1"/>
</dbReference>
<evidence type="ECO:0000313" key="6">
    <source>
        <dbReference type="EMBL" id="CAG6398695.1"/>
    </source>
</evidence>
<dbReference type="GO" id="GO:0031177">
    <property type="term" value="F:phosphopantetheine binding"/>
    <property type="evidence" value="ECO:0007669"/>
    <property type="project" value="InterPro"/>
</dbReference>
<evidence type="ECO:0000313" key="7">
    <source>
        <dbReference type="Proteomes" id="UP001152519"/>
    </source>
</evidence>
<dbReference type="GO" id="GO:0005886">
    <property type="term" value="C:plasma membrane"/>
    <property type="evidence" value="ECO:0007669"/>
    <property type="project" value="TreeGrafter"/>
</dbReference>
<keyword evidence="7" id="KW-1185">Reference proteome</keyword>
<dbReference type="GO" id="GO:0070566">
    <property type="term" value="F:adenylyltransferase activity"/>
    <property type="evidence" value="ECO:0007669"/>
    <property type="project" value="TreeGrafter"/>
</dbReference>
<evidence type="ECO:0000256" key="2">
    <source>
        <dbReference type="ARBA" id="ARBA00022450"/>
    </source>
</evidence>
<dbReference type="EMBL" id="CAJSLV010000108">
    <property type="protein sequence ID" value="CAG6398695.1"/>
    <property type="molecule type" value="Genomic_DNA"/>
</dbReference>
<dbReference type="SMART" id="SM00823">
    <property type="entry name" value="PKS_PP"/>
    <property type="match status" value="1"/>
</dbReference>
<evidence type="ECO:0000256" key="4">
    <source>
        <dbReference type="SAM" id="MobiDB-lite"/>
    </source>
</evidence>
<dbReference type="Gene3D" id="1.10.1200.10">
    <property type="entry name" value="ACP-like"/>
    <property type="match status" value="1"/>
</dbReference>
<dbReference type="Gene3D" id="3.30.300.30">
    <property type="match status" value="1"/>
</dbReference>
<keyword evidence="3" id="KW-0597">Phosphoprotein</keyword>
<dbReference type="InterPro" id="IPR013968">
    <property type="entry name" value="PKS_KR"/>
</dbReference>
<organism evidence="6 7">
    <name type="scientific">Actinacidiphila cocklensis</name>
    <dbReference type="NCBI Taxonomy" id="887465"/>
    <lineage>
        <taxon>Bacteria</taxon>
        <taxon>Bacillati</taxon>
        <taxon>Actinomycetota</taxon>
        <taxon>Actinomycetes</taxon>
        <taxon>Kitasatosporales</taxon>
        <taxon>Streptomycetaceae</taxon>
        <taxon>Actinacidiphila</taxon>
    </lineage>
</organism>
<dbReference type="Pfam" id="PF00501">
    <property type="entry name" value="AMP-binding"/>
    <property type="match status" value="1"/>
</dbReference>
<dbReference type="InterPro" id="IPR057326">
    <property type="entry name" value="KR_dom"/>
</dbReference>
<evidence type="ECO:0000256" key="3">
    <source>
        <dbReference type="ARBA" id="ARBA00022553"/>
    </source>
</evidence>
<name>A0A9W4GXF1_9ACTN</name>
<feature type="compositionally biased region" description="Basic and acidic residues" evidence="4">
    <location>
        <begin position="1219"/>
        <end position="1228"/>
    </location>
</feature>
<dbReference type="PROSITE" id="PS00455">
    <property type="entry name" value="AMP_BINDING"/>
    <property type="match status" value="1"/>
</dbReference>
<dbReference type="AlphaFoldDB" id="A0A9W4GXF1"/>
<dbReference type="Proteomes" id="UP001152519">
    <property type="component" value="Unassembled WGS sequence"/>
</dbReference>
<dbReference type="InterPro" id="IPR036291">
    <property type="entry name" value="NAD(P)-bd_dom_sf"/>
</dbReference>
<dbReference type="InterPro" id="IPR009081">
    <property type="entry name" value="PP-bd_ACP"/>
</dbReference>
<dbReference type="PROSITE" id="PS50075">
    <property type="entry name" value="CARRIER"/>
    <property type="match status" value="1"/>
</dbReference>
<dbReference type="GO" id="GO:0006633">
    <property type="term" value="P:fatty acid biosynthetic process"/>
    <property type="evidence" value="ECO:0007669"/>
    <property type="project" value="TreeGrafter"/>
</dbReference>
<accession>A0A9W4GXF1</accession>
<dbReference type="PANTHER" id="PTHR22754">
    <property type="entry name" value="DISCO-INTERACTING PROTEIN 2 DIP2 -RELATED"/>
    <property type="match status" value="1"/>
</dbReference>
<dbReference type="GO" id="GO:0017000">
    <property type="term" value="P:antibiotic biosynthetic process"/>
    <property type="evidence" value="ECO:0007669"/>
    <property type="project" value="UniProtKB-ARBA"/>
</dbReference>
<feature type="region of interest" description="Disordered" evidence="4">
    <location>
        <begin position="1210"/>
        <end position="1268"/>
    </location>
</feature>
<sequence>MADDAPPAVSAGPEQPQPAVDSWAEALRRAAEAAGHGEIVHVRADGSETRRSYASLVPEASRVLGGLRALGLRPGARVVLQCEDTEDFVAALWGCVLGGFTAVPLTVPASYATASAAVAKLAGLWRMLDRPLVVCSPAGAAGLRELAEREGLSDMRLASVEELRQGPADADWHPARPDDLLLMLTTSGSTGLPKAVRLTHRNVLARSAATAAVNNLSQWDVSLNWIPLDHVTGVVMFHLRDVYLACRQIHAPTGWVLQDPLRWLDLADRHRVTVTWAPNFAFGLVAEHAEGTADRHWDLSPMRLVTNAGEVVVAATARRFVQLLHPFGLPQDVMHPGWGMSETSSVVTDGCLPAEPAEADGTFVSCGLPYPGFALRIVDGDGRVLREGEAGGLQVRGDSVTSGYHDNSEANAEAFTEDGWFETGDLAFLRGGELFITGRAKDVIIVNGVNHYSHEIEAWVEQLPVAVKSFVAAVAVRTGPAAGTDELALFVHLAPGTDEAAALREIRGTVAREIGLSPAYVLPVEAAEIPKTEIGKIQRTQLRRRFEAGGFEAALRRSQELLGDTADVPDWFLRPVWQPARPHHVPAGPPGHTLVLTGRGERAAAAAGQLAARLRGEERLCTLVGSGPRYERTDAGTYRLRPDDEGDVARLLDRLAEDGRRVECVLHLGALDGGDREPGSVEELLEAQRDGADALLVLVRELARRRDDADGPLPLVLATAGGQAVLPADRPGCVHGAAGGLLCTLREELPWLGAVHLDLDAGATVGAVAAALLDEAALPPVEPAVAHRAGVRYVRRLAALPAEDLPEVPQAAEPQAPATPSGFTLVSGGLGGVGGEFAAHLLQVPGTRVLLLGRGALPEDHAWDEHLAAGGPTARRIEAYRRLRALGDVRYEAVDVTDPAQVRAAVDKASGVWGLPLAHVHHLAGERRELPVAELEVAAWRSALAAKVAGGWVLHRLAEDRDAVAFTVFSSVNGFFGGSMNAAYAAGCAFLDALAVHRSRRGLPARSLAWSQWSGLGMSEGYRLAALSEARGYRALETAAALRSYDLAASAAEPHLLIGADRTAPWVRAHLAGPVRAVQQLAGQVELDAGADLGALCARAATAAAAHGADGHWVLRAAGPTGEQEPAAGAADPAADTTERLEAVVAAAWAAVLGRDQVGRDENFFDLGGSSLLLVSAQSAVNEALGSDLTTVDLFAHPTVADLAGHLAARGTAAPGAPPERREVREAGEAGEGAATAQDRARQRVARRQAAQAARRATAARRDDGSDG</sequence>
<dbReference type="InterPro" id="IPR036736">
    <property type="entry name" value="ACP-like_sf"/>
</dbReference>
<comment type="caution">
    <text evidence="6">The sequence shown here is derived from an EMBL/GenBank/DDBJ whole genome shotgun (WGS) entry which is preliminary data.</text>
</comment>
<dbReference type="SUPFAM" id="SSF51735">
    <property type="entry name" value="NAD(P)-binding Rossmann-fold domains"/>
    <property type="match status" value="2"/>
</dbReference>
<dbReference type="InterPro" id="IPR042099">
    <property type="entry name" value="ANL_N_sf"/>
</dbReference>
<dbReference type="Gene3D" id="3.40.50.12780">
    <property type="entry name" value="N-terminal domain of ligase-like"/>
    <property type="match status" value="1"/>
</dbReference>
<feature type="region of interest" description="Disordered" evidence="4">
    <location>
        <begin position="1"/>
        <end position="20"/>
    </location>
</feature>
<dbReference type="InterPro" id="IPR020845">
    <property type="entry name" value="AMP-binding_CS"/>
</dbReference>
<gene>
    <name evidence="6" type="ORF">SCOCK_740001</name>
</gene>
<comment type="similarity">
    <text evidence="1">Belongs to the ATP-dependent AMP-binding enzyme family.</text>
</comment>
<dbReference type="SUPFAM" id="SSF47336">
    <property type="entry name" value="ACP-like"/>
    <property type="match status" value="1"/>
</dbReference>
<dbReference type="CDD" id="cd05906">
    <property type="entry name" value="A_NRPS_TubE_like"/>
    <property type="match status" value="1"/>
</dbReference>
<feature type="domain" description="Carrier" evidence="5">
    <location>
        <begin position="1136"/>
        <end position="1211"/>
    </location>
</feature>
<evidence type="ECO:0000259" key="5">
    <source>
        <dbReference type="PROSITE" id="PS50075"/>
    </source>
</evidence>
<reference evidence="6" key="1">
    <citation type="submission" date="2021-05" db="EMBL/GenBank/DDBJ databases">
        <authorList>
            <person name="Arsene-Ploetze F."/>
        </authorList>
    </citation>
    <scope>NUCLEOTIDE SEQUENCE</scope>
    <source>
        <strain evidence="6">DSM 42138</strain>
    </source>
</reference>
<dbReference type="InterPro" id="IPR020806">
    <property type="entry name" value="PKS_PP-bd"/>
</dbReference>
<dbReference type="Pfam" id="PF08659">
    <property type="entry name" value="KR"/>
    <property type="match status" value="1"/>
</dbReference>
<protein>
    <recommendedName>
        <fullName evidence="5">Carrier domain-containing protein</fullName>
    </recommendedName>
</protein>